<proteinExistence type="inferred from homology"/>
<dbReference type="PANTHER" id="PTHR10566:SF117">
    <property type="entry name" value="UNUSUAL PROTEIN KINASE-RELATED"/>
    <property type="match status" value="1"/>
</dbReference>
<accession>A0A8J5XIN9</accession>
<comment type="similarity">
    <text evidence="1">Belongs to the protein kinase superfamily. ADCK protein kinase family.</text>
</comment>
<dbReference type="SUPFAM" id="SSF56112">
    <property type="entry name" value="Protein kinase-like (PK-like)"/>
    <property type="match status" value="1"/>
</dbReference>
<dbReference type="AlphaFoldDB" id="A0A8J5XIN9"/>
<keyword evidence="4" id="KW-1185">Reference proteome</keyword>
<dbReference type="PROSITE" id="PS50011">
    <property type="entry name" value="PROTEIN_KINASE_DOM"/>
    <property type="match status" value="1"/>
</dbReference>
<reference evidence="3" key="1">
    <citation type="submission" date="2021-05" db="EMBL/GenBank/DDBJ databases">
        <title>The genome of the haptophyte Pavlova lutheri (Diacronema luteri, Pavlovales) - a model for lipid biosynthesis in eukaryotic algae.</title>
        <authorList>
            <person name="Hulatt C.J."/>
            <person name="Posewitz M.C."/>
        </authorList>
    </citation>
    <scope>NUCLEOTIDE SEQUENCE</scope>
    <source>
        <strain evidence="3">NIVA-4/92</strain>
    </source>
</reference>
<evidence type="ECO:0000259" key="2">
    <source>
        <dbReference type="PROSITE" id="PS50011"/>
    </source>
</evidence>
<dbReference type="Proteomes" id="UP000751190">
    <property type="component" value="Unassembled WGS sequence"/>
</dbReference>
<dbReference type="Gene3D" id="1.10.510.10">
    <property type="entry name" value="Transferase(Phosphotransferase) domain 1"/>
    <property type="match status" value="1"/>
</dbReference>
<evidence type="ECO:0000313" key="4">
    <source>
        <dbReference type="Proteomes" id="UP000751190"/>
    </source>
</evidence>
<name>A0A8J5XIN9_DIALT</name>
<dbReference type="GO" id="GO:0004672">
    <property type="term" value="F:protein kinase activity"/>
    <property type="evidence" value="ECO:0007669"/>
    <property type="project" value="InterPro"/>
</dbReference>
<evidence type="ECO:0000256" key="1">
    <source>
        <dbReference type="ARBA" id="ARBA00009670"/>
    </source>
</evidence>
<dbReference type="GO" id="GO:0005524">
    <property type="term" value="F:ATP binding"/>
    <property type="evidence" value="ECO:0007669"/>
    <property type="project" value="InterPro"/>
</dbReference>
<dbReference type="PANTHER" id="PTHR10566">
    <property type="entry name" value="CHAPERONE-ACTIVITY OF BC1 COMPLEX CABC1 -RELATED"/>
    <property type="match status" value="1"/>
</dbReference>
<protein>
    <recommendedName>
        <fullName evidence="2">Protein kinase domain-containing protein</fullName>
    </recommendedName>
</protein>
<comment type="caution">
    <text evidence="3">The sequence shown here is derived from an EMBL/GenBank/DDBJ whole genome shotgun (WGS) entry which is preliminary data.</text>
</comment>
<dbReference type="InterPro" id="IPR004147">
    <property type="entry name" value="ABC1_dom"/>
</dbReference>
<dbReference type="InterPro" id="IPR050154">
    <property type="entry name" value="UbiB_kinase"/>
</dbReference>
<dbReference type="Pfam" id="PF03109">
    <property type="entry name" value="ABC1"/>
    <property type="match status" value="1"/>
</dbReference>
<dbReference type="EMBL" id="JAGTXO010000040">
    <property type="protein sequence ID" value="KAG8459520.1"/>
    <property type="molecule type" value="Genomic_DNA"/>
</dbReference>
<dbReference type="OMA" id="WYNIYSE"/>
<evidence type="ECO:0000313" key="3">
    <source>
        <dbReference type="EMBL" id="KAG8459520.1"/>
    </source>
</evidence>
<gene>
    <name evidence="3" type="ORF">KFE25_012855</name>
</gene>
<organism evidence="3 4">
    <name type="scientific">Diacronema lutheri</name>
    <name type="common">Unicellular marine alga</name>
    <name type="synonym">Monochrysis lutheri</name>
    <dbReference type="NCBI Taxonomy" id="2081491"/>
    <lineage>
        <taxon>Eukaryota</taxon>
        <taxon>Haptista</taxon>
        <taxon>Haptophyta</taxon>
        <taxon>Pavlovophyceae</taxon>
        <taxon>Pavlovales</taxon>
        <taxon>Pavlovaceae</taxon>
        <taxon>Diacronema</taxon>
    </lineage>
</organism>
<sequence length="822" mass="88924">MAVLIALIVGATGLSAPTARLSARRPARGAPAAMVVDAPERPARSASVSDMSKELADVRARMMEDEDTRLMMQALRGQNLNDNLQADAGVQMDVVRMRASTGADDQLPLLFEPHTLKRYFAKRPGAVLTRVLQIASKSAGLALGVLLDLAVGNTEDIEVRRAADLRRTIISLGPFFIKLGQALSIRPDVLSPRAMVELQQLCDKVPSFDNELAMRTICDELKVAQVSDVFSEITPAPVAAASLGQVYRATLRESGDIVAVKVQRPYVLETVSLDLHLARELGLLLRRFPALSKRLDLVELLDEFGSRFYAELDYVVECQNGERIRREMAKMPMVVIPTNYPRHTTRRVHVAEWVEGEKLSQSKADDVGALVNLGVIVYLSQLLDSGFFHADPHPGNMLRTPDGRLVILDFGLMTEITDDQKYGMIEAIAHLIHRDYALIGQDFVNLDFIPKGTDLAPIIPALSRVFDAALAGGGAKSINFQELAADLAQITFDYPFRIPPYFALVIRAIGVLEGIALVGNPNFAIVDEAYPYISKRLLTDESPRLRAALKYMVYGRSDTFDVDRMIDLLQALEKYAAVRDNGDGSAFKVDGKRGDVVLGSAGSFAGTRTLQPHAALSNGGNNGNGGNGGAHTVARGGLVPTGASGERADLAAAPTGGAAGGSAGGSLVSAASTREALDFFFSREGRPFREFLLDEVTRSVDTLSRDAIAQIGFRVGLRGQQMPALLRALAPPVTDKDRKVVENISRLIEFLLGDFNSAAPTSGSVANRSRQLAQLQALLPVLREYAPSMREFGLLLVTRLTEKQASRAFAWAKQSIEAGAAA</sequence>
<dbReference type="InterPro" id="IPR000719">
    <property type="entry name" value="Prot_kinase_dom"/>
</dbReference>
<dbReference type="InterPro" id="IPR011009">
    <property type="entry name" value="Kinase-like_dom_sf"/>
</dbReference>
<feature type="domain" description="Protein kinase" evidence="2">
    <location>
        <begin position="232"/>
        <end position="560"/>
    </location>
</feature>
<dbReference type="CDD" id="cd05121">
    <property type="entry name" value="ABC1_ADCK3-like"/>
    <property type="match status" value="1"/>
</dbReference>
<dbReference type="OrthoDB" id="427480at2759"/>